<feature type="compositionally biased region" description="Polar residues" evidence="1">
    <location>
        <begin position="412"/>
        <end position="422"/>
    </location>
</feature>
<comment type="caution">
    <text evidence="2">The sequence shown here is derived from an EMBL/GenBank/DDBJ whole genome shotgun (WGS) entry which is preliminary data.</text>
</comment>
<dbReference type="EMBL" id="BNCP01000025">
    <property type="protein sequence ID" value="GIL82945.1"/>
    <property type="molecule type" value="Genomic_DNA"/>
</dbReference>
<gene>
    <name evidence="2" type="ORF">Vretifemale_11637</name>
</gene>
<protein>
    <submittedName>
        <fullName evidence="2">Uncharacterized protein</fullName>
    </submittedName>
</protein>
<proteinExistence type="predicted"/>
<keyword evidence="3" id="KW-1185">Reference proteome</keyword>
<organism evidence="2 3">
    <name type="scientific">Volvox reticuliferus</name>
    <dbReference type="NCBI Taxonomy" id="1737510"/>
    <lineage>
        <taxon>Eukaryota</taxon>
        <taxon>Viridiplantae</taxon>
        <taxon>Chlorophyta</taxon>
        <taxon>core chlorophytes</taxon>
        <taxon>Chlorophyceae</taxon>
        <taxon>CS clade</taxon>
        <taxon>Chlamydomonadales</taxon>
        <taxon>Volvocaceae</taxon>
        <taxon>Volvox</taxon>
    </lineage>
</organism>
<dbReference type="OrthoDB" id="548412at2759"/>
<feature type="compositionally biased region" description="Low complexity" evidence="1">
    <location>
        <begin position="150"/>
        <end position="161"/>
    </location>
</feature>
<feature type="non-terminal residue" evidence="2">
    <location>
        <position position="491"/>
    </location>
</feature>
<feature type="region of interest" description="Disordered" evidence="1">
    <location>
        <begin position="119"/>
        <end position="457"/>
    </location>
</feature>
<dbReference type="AlphaFoldDB" id="A0A8J4FRG4"/>
<feature type="compositionally biased region" description="Gly residues" evidence="1">
    <location>
        <begin position="370"/>
        <end position="383"/>
    </location>
</feature>
<feature type="compositionally biased region" description="Low complexity" evidence="1">
    <location>
        <begin position="209"/>
        <end position="218"/>
    </location>
</feature>
<accession>A0A8J4FRG4</accession>
<feature type="compositionally biased region" description="Gly residues" evidence="1">
    <location>
        <begin position="244"/>
        <end position="254"/>
    </location>
</feature>
<evidence type="ECO:0000256" key="1">
    <source>
        <dbReference type="SAM" id="MobiDB-lite"/>
    </source>
</evidence>
<dbReference type="Proteomes" id="UP000747110">
    <property type="component" value="Unassembled WGS sequence"/>
</dbReference>
<reference evidence="2" key="1">
    <citation type="journal article" date="2021" name="Proc. Natl. Acad. Sci. U.S.A.">
        <title>Three genomes in the algal genus Volvox reveal the fate of a haploid sex-determining region after a transition to homothallism.</title>
        <authorList>
            <person name="Yamamoto K."/>
            <person name="Hamaji T."/>
            <person name="Kawai-Toyooka H."/>
            <person name="Matsuzaki R."/>
            <person name="Takahashi F."/>
            <person name="Nishimura Y."/>
            <person name="Kawachi M."/>
            <person name="Noguchi H."/>
            <person name="Minakuchi Y."/>
            <person name="Umen J.G."/>
            <person name="Toyoda A."/>
            <person name="Nozaki H."/>
        </authorList>
    </citation>
    <scope>NUCLEOTIDE SEQUENCE</scope>
    <source>
        <strain evidence="2">NIES-3786</strain>
    </source>
</reference>
<feature type="compositionally biased region" description="Acidic residues" evidence="1">
    <location>
        <begin position="276"/>
        <end position="292"/>
    </location>
</feature>
<evidence type="ECO:0000313" key="2">
    <source>
        <dbReference type="EMBL" id="GIL82945.1"/>
    </source>
</evidence>
<evidence type="ECO:0000313" key="3">
    <source>
        <dbReference type="Proteomes" id="UP000747110"/>
    </source>
</evidence>
<feature type="region of interest" description="Disordered" evidence="1">
    <location>
        <begin position="31"/>
        <end position="50"/>
    </location>
</feature>
<name>A0A8J4FRG4_9CHLO</name>
<feature type="compositionally biased region" description="Low complexity" evidence="1">
    <location>
        <begin position="432"/>
        <end position="445"/>
    </location>
</feature>
<feature type="compositionally biased region" description="Low complexity" evidence="1">
    <location>
        <begin position="173"/>
        <end position="194"/>
    </location>
</feature>
<sequence length="491" mass="47785">MAGANLLQRQLLPQARAAQKHLAATTGKPLSGINSLIARPPPPKLLPGGATARLGAGVSRAAGAGSSFAAAAATGTGAYGVSGDYEEGGGGGGSGAAPGSVGGKRSYGAQLLANLQERQAGAEDGGGPAAKRRRSSADAGDDKSGTSVSAAKARAIAAARATGQLGKQSGGTAAAQRVPPAAVPGGVGAVRRPPSLSGPRFSMPPPLPAELASLLTPPVTNGGRKASGTVAGGSLRQNSASGDSGRGQVSGCGLGDAQPPNAGASRVESANVGACDGEEDDLIVELEAEDDIPPSTAAEPEREEPGPHSEANPGKGGFSGALRSRPGVGYGAGGTEELVNGDDGPRVAPPDEHRQRQHHAEGNTCDGATGPSGTGGAAAGRGGEQAQDGDGCGLDELLELFPELQDADEPVQAQQQDSNQHQPGEAAAVGRMQLSQSQMQSPSTMRAVGQAGEANPARDACVAAAAGSGSCGGGIRAGTGMPAAVATGLLP</sequence>
<feature type="compositionally biased region" description="Basic and acidic residues" evidence="1">
    <location>
        <begin position="343"/>
        <end position="361"/>
    </location>
</feature>